<dbReference type="EMBL" id="CP002345">
    <property type="protein sequence ID" value="ADQ79755.1"/>
    <property type="molecule type" value="Genomic_DNA"/>
</dbReference>
<organism evidence="2 3">
    <name type="scientific">Paludibacter propionicigenes (strain DSM 17365 / JCM 13257 / WB4)</name>
    <dbReference type="NCBI Taxonomy" id="694427"/>
    <lineage>
        <taxon>Bacteria</taxon>
        <taxon>Pseudomonadati</taxon>
        <taxon>Bacteroidota</taxon>
        <taxon>Bacteroidia</taxon>
        <taxon>Bacteroidales</taxon>
        <taxon>Paludibacteraceae</taxon>
        <taxon>Paludibacter</taxon>
    </lineage>
</organism>
<accession>E4T4W1</accession>
<evidence type="ECO:0000313" key="3">
    <source>
        <dbReference type="Proteomes" id="UP000008718"/>
    </source>
</evidence>
<feature type="signal peptide" evidence="1">
    <location>
        <begin position="1"/>
        <end position="23"/>
    </location>
</feature>
<dbReference type="Gene3D" id="3.60.60.10">
    <property type="entry name" value="Penicillin V Acylase, Chain A"/>
    <property type="match status" value="1"/>
</dbReference>
<proteinExistence type="predicted"/>
<dbReference type="AlphaFoldDB" id="E4T4W1"/>
<dbReference type="RefSeq" id="WP_013445124.1">
    <property type="nucleotide sequence ID" value="NC_014734.1"/>
</dbReference>
<evidence type="ECO:0008006" key="4">
    <source>
        <dbReference type="Google" id="ProtNLM"/>
    </source>
</evidence>
<evidence type="ECO:0000313" key="2">
    <source>
        <dbReference type="EMBL" id="ADQ79755.1"/>
    </source>
</evidence>
<keyword evidence="1" id="KW-0732">Signal</keyword>
<keyword evidence="3" id="KW-1185">Reference proteome</keyword>
<dbReference type="HOGENOM" id="CLU_035906_0_0_10"/>
<dbReference type="KEGG" id="ppn:Palpr_1612"/>
<reference key="1">
    <citation type="submission" date="2010-11" db="EMBL/GenBank/DDBJ databases">
        <title>The complete genome of Paludibacter propionicigenes DSM 17365.</title>
        <authorList>
            <consortium name="US DOE Joint Genome Institute (JGI-PGF)"/>
            <person name="Lucas S."/>
            <person name="Copeland A."/>
            <person name="Lapidus A."/>
            <person name="Bruce D."/>
            <person name="Goodwin L."/>
            <person name="Pitluck S."/>
            <person name="Kyrpides N."/>
            <person name="Mavromatis K."/>
            <person name="Ivanova N."/>
            <person name="Munk A.C."/>
            <person name="Brettin T."/>
            <person name="Detter J.C."/>
            <person name="Han C."/>
            <person name="Tapia R."/>
            <person name="Land M."/>
            <person name="Hauser L."/>
            <person name="Markowitz V."/>
            <person name="Cheng J.-F."/>
            <person name="Hugenholtz P."/>
            <person name="Woyke T."/>
            <person name="Wu D."/>
            <person name="Gronow S."/>
            <person name="Wellnitz S."/>
            <person name="Brambilla E."/>
            <person name="Klenk H.-P."/>
            <person name="Eisen J.A."/>
        </authorList>
    </citation>
    <scope>NUCLEOTIDE SEQUENCE</scope>
    <source>
        <strain>WB4</strain>
    </source>
</reference>
<dbReference type="Proteomes" id="UP000008718">
    <property type="component" value="Chromosome"/>
</dbReference>
<feature type="chain" id="PRO_5003187614" description="Peptidase C45 acyl-coenzyme A:6-aminopenicillanic acid acyl-transferase" evidence="1">
    <location>
        <begin position="24"/>
        <end position="412"/>
    </location>
</feature>
<dbReference type="OrthoDB" id="238427at2"/>
<evidence type="ECO:0000256" key="1">
    <source>
        <dbReference type="SAM" id="SignalP"/>
    </source>
</evidence>
<reference evidence="2 3" key="2">
    <citation type="journal article" date="2011" name="Stand. Genomic Sci.">
        <title>Complete genome sequence of Paludibacter propionicigenes type strain (WB4).</title>
        <authorList>
            <person name="Gronow S."/>
            <person name="Munk C."/>
            <person name="Lapidus A."/>
            <person name="Nolan M."/>
            <person name="Lucas S."/>
            <person name="Hammon N."/>
            <person name="Deshpande S."/>
            <person name="Cheng J.F."/>
            <person name="Tapia R."/>
            <person name="Han C."/>
            <person name="Goodwin L."/>
            <person name="Pitluck S."/>
            <person name="Liolios K."/>
            <person name="Ivanova N."/>
            <person name="Mavromatis K."/>
            <person name="Mikhailova N."/>
            <person name="Pati A."/>
            <person name="Chen A."/>
            <person name="Palaniappan K."/>
            <person name="Land M."/>
            <person name="Hauser L."/>
            <person name="Chang Y.J."/>
            <person name="Jeffries C.D."/>
            <person name="Brambilla E."/>
            <person name="Rohde M."/>
            <person name="Goker M."/>
            <person name="Detter J.C."/>
            <person name="Woyke T."/>
            <person name="Bristow J."/>
            <person name="Eisen J.A."/>
            <person name="Markowitz V."/>
            <person name="Hugenholtz P."/>
            <person name="Kyrpides N.C."/>
            <person name="Klenk H.P."/>
        </authorList>
    </citation>
    <scope>NUCLEOTIDE SEQUENCE [LARGE SCALE GENOMIC DNA]</scope>
    <source>
        <strain evidence="3">DSM 17365 / JCM 13257 / WB4</strain>
    </source>
</reference>
<dbReference type="eggNOG" id="COG3049">
    <property type="taxonomic scope" value="Bacteria"/>
</dbReference>
<dbReference type="STRING" id="694427.Palpr_1612"/>
<name>E4T4W1_PALPW</name>
<gene>
    <name evidence="2" type="ordered locus">Palpr_1612</name>
</gene>
<protein>
    <recommendedName>
        <fullName evidence="4">Peptidase C45 acyl-coenzyme A:6-aminopenicillanic acid acyl-transferase</fullName>
    </recommendedName>
</protein>
<sequence length="412" mass="45667">MKQRITVILTILIVFFSFKSLQACTTAVVSGKYTADGRPMLFKQRDTPQLENKLVAFQDGKYPYLGLVNTKDTLGKEVFGGFNKAGFAIMNSASYNLNPNDSGKDDGADGLIMKQALQKCATLADFERLLDSLPKPLNVSSNFGVIDAKGGAAYYETGNYNYKKYDANNPDTAPFGYIIRTNFSYSGDRLQDKGLARYESAQELFSQASLNNSISVDFLIDVTRYLKHGITKTDLLSLAPDNGAKPVFVAFRDYIPRYLTASSIIVQGVKVNESPTQTVLWTILGSPLTTVAIPVWITSTLDLPKILIADKTGGSAKLNEWSLTLKKQLFPIERGEGSDYINLAALISKDKKGILQNLLPIEKQILNQANTNLIKWRSQPTVNEKEIIGFYNWVDKFVTQSYHDAFNIPASL</sequence>